<dbReference type="KEGG" id="asol:BEN76_02445"/>
<dbReference type="Pfam" id="PF01841">
    <property type="entry name" value="Transglut_core"/>
    <property type="match status" value="1"/>
</dbReference>
<feature type="domain" description="Transglutaminase-like" evidence="1">
    <location>
        <begin position="153"/>
        <end position="215"/>
    </location>
</feature>
<accession>A0A1P8EFF9</accession>
<organism evidence="2 3">
    <name type="scientific">Acinetobacter soli</name>
    <dbReference type="NCBI Taxonomy" id="487316"/>
    <lineage>
        <taxon>Bacteria</taxon>
        <taxon>Pseudomonadati</taxon>
        <taxon>Pseudomonadota</taxon>
        <taxon>Gammaproteobacteria</taxon>
        <taxon>Moraxellales</taxon>
        <taxon>Moraxellaceae</taxon>
        <taxon>Acinetobacter</taxon>
    </lineage>
</organism>
<dbReference type="PANTHER" id="PTHR33490">
    <property type="entry name" value="BLR5614 PROTEIN-RELATED"/>
    <property type="match status" value="1"/>
</dbReference>
<dbReference type="RefSeq" id="WP_025094466.1">
    <property type="nucleotide sequence ID" value="NZ_BHGF01000020.1"/>
</dbReference>
<evidence type="ECO:0000313" key="2">
    <source>
        <dbReference type="EMBL" id="APV34942.1"/>
    </source>
</evidence>
<evidence type="ECO:0000259" key="1">
    <source>
        <dbReference type="SMART" id="SM00460"/>
    </source>
</evidence>
<name>A0A1P8EFF9_9GAMM</name>
<dbReference type="eggNOG" id="COG1305">
    <property type="taxonomic scope" value="Bacteria"/>
</dbReference>
<dbReference type="PANTHER" id="PTHR33490:SF6">
    <property type="entry name" value="SLL1049 PROTEIN"/>
    <property type="match status" value="1"/>
</dbReference>
<dbReference type="Proteomes" id="UP000185674">
    <property type="component" value="Chromosome"/>
</dbReference>
<dbReference type="EMBL" id="CP016896">
    <property type="protein sequence ID" value="APV34942.1"/>
    <property type="molecule type" value="Genomic_DNA"/>
</dbReference>
<reference evidence="2 3" key="1">
    <citation type="submission" date="2016-08" db="EMBL/GenBank/DDBJ databases">
        <title>Complete genome sequence of Acinetobacter baylyi strain GFJ2.</title>
        <authorList>
            <person name="Tabata M."/>
            <person name="Kuboki S."/>
            <person name="Gibu N."/>
            <person name="Kinouchi Y."/>
            <person name="Vangnai A."/>
            <person name="Kasai D."/>
            <person name="Fukuda M."/>
        </authorList>
    </citation>
    <scope>NUCLEOTIDE SEQUENCE [LARGE SCALE GENOMIC DNA]</scope>
    <source>
        <strain evidence="2 3">GFJ2</strain>
    </source>
</reference>
<dbReference type="InterPro" id="IPR002931">
    <property type="entry name" value="Transglutaminase-like"/>
</dbReference>
<sequence length="259" mass="29383">MKLMVNHQTHYHYSEMACNSIQYIKMVPQSSAHQTVHNWDISVPGVHDVQRDIFDNIWMTSSQRFNYLNLTIMAQGIIELSPQSGVNHALHLPVELFLQHTSATQCSVEMLDFAMSIMSNKTLNSLRVLSERILSHVSYLPESTTVQTTAEHAFELKNGVCQDHAHIMVAMCRALGLPARYISGYLYDNNSPHLASHAWAEVYLDEKWHCFDVSNQIFEPNTLIYVAIGRDYFDAAPVRGIREKGGIEKMISTVQVLAC</sequence>
<dbReference type="STRING" id="487316.BEN76_02445"/>
<gene>
    <name evidence="2" type="ORF">BEN76_02445</name>
</gene>
<evidence type="ECO:0000313" key="3">
    <source>
        <dbReference type="Proteomes" id="UP000185674"/>
    </source>
</evidence>
<dbReference type="SMART" id="SM00460">
    <property type="entry name" value="TGc"/>
    <property type="match status" value="1"/>
</dbReference>
<dbReference type="Gene3D" id="3.10.620.30">
    <property type="match status" value="1"/>
</dbReference>
<dbReference type="SUPFAM" id="SSF54001">
    <property type="entry name" value="Cysteine proteinases"/>
    <property type="match status" value="1"/>
</dbReference>
<dbReference type="InterPro" id="IPR013589">
    <property type="entry name" value="Bac_transglu_N"/>
</dbReference>
<dbReference type="Pfam" id="PF08379">
    <property type="entry name" value="Bact_transglu_N"/>
    <property type="match status" value="1"/>
</dbReference>
<protein>
    <submittedName>
        <fullName evidence="2">Transglutaminase</fullName>
    </submittedName>
</protein>
<dbReference type="AlphaFoldDB" id="A0A1P8EFF9"/>
<dbReference type="InterPro" id="IPR038765">
    <property type="entry name" value="Papain-like_cys_pep_sf"/>
</dbReference>
<proteinExistence type="predicted"/>